<evidence type="ECO:0000313" key="2">
    <source>
        <dbReference type="EMBL" id="KAJ7603582.1"/>
    </source>
</evidence>
<dbReference type="GO" id="GO:0006355">
    <property type="term" value="P:regulation of DNA-templated transcription"/>
    <property type="evidence" value="ECO:0007669"/>
    <property type="project" value="InterPro"/>
</dbReference>
<evidence type="ECO:0000313" key="3">
    <source>
        <dbReference type="Proteomes" id="UP001221142"/>
    </source>
</evidence>
<reference evidence="2" key="1">
    <citation type="submission" date="2023-03" db="EMBL/GenBank/DDBJ databases">
        <title>Massive genome expansion in bonnet fungi (Mycena s.s.) driven by repeated elements and novel gene families across ecological guilds.</title>
        <authorList>
            <consortium name="Lawrence Berkeley National Laboratory"/>
            <person name="Harder C.B."/>
            <person name="Miyauchi S."/>
            <person name="Viragh M."/>
            <person name="Kuo A."/>
            <person name="Thoen E."/>
            <person name="Andreopoulos B."/>
            <person name="Lu D."/>
            <person name="Skrede I."/>
            <person name="Drula E."/>
            <person name="Henrissat B."/>
            <person name="Morin E."/>
            <person name="Kohler A."/>
            <person name="Barry K."/>
            <person name="LaButti K."/>
            <person name="Morin E."/>
            <person name="Salamov A."/>
            <person name="Lipzen A."/>
            <person name="Mereny Z."/>
            <person name="Hegedus B."/>
            <person name="Baldrian P."/>
            <person name="Stursova M."/>
            <person name="Weitz H."/>
            <person name="Taylor A."/>
            <person name="Grigoriev I.V."/>
            <person name="Nagy L.G."/>
            <person name="Martin F."/>
            <person name="Kauserud H."/>
        </authorList>
    </citation>
    <scope>NUCLEOTIDE SEQUENCE</scope>
    <source>
        <strain evidence="2">9284</strain>
    </source>
</reference>
<dbReference type="InterPro" id="IPR036115">
    <property type="entry name" value="GCM_dom_sf"/>
</dbReference>
<comment type="caution">
    <text evidence="2">The sequence shown here is derived from an EMBL/GenBank/DDBJ whole genome shotgun (WGS) entry which is preliminary data.</text>
</comment>
<dbReference type="EMBL" id="JARKIF010000137">
    <property type="protein sequence ID" value="KAJ7603582.1"/>
    <property type="molecule type" value="Genomic_DNA"/>
</dbReference>
<accession>A0AAD7AXQ9</accession>
<gene>
    <name evidence="2" type="ORF">FB45DRAFT_1087700</name>
</gene>
<feature type="region of interest" description="Disordered" evidence="1">
    <location>
        <begin position="548"/>
        <end position="580"/>
    </location>
</feature>
<dbReference type="SUPFAM" id="SSF90073">
    <property type="entry name" value="GCM domain"/>
    <property type="match status" value="1"/>
</dbReference>
<proteinExistence type="predicted"/>
<name>A0AAD7AXQ9_9AGAR</name>
<dbReference type="Proteomes" id="UP001221142">
    <property type="component" value="Unassembled WGS sequence"/>
</dbReference>
<sequence>WNSWPDGDENNGNYQKEMSTKFRMQVNWAFQTSGASGRNGSDEAPDWQSGHLTVRKCLGYMKCLNEACKIIVRPKTRLKSRTQQLDDPCQCGSSITHFPCAVVSKYWVWSGGVRYQNGGVHDHIKPIEIHIAPGKEVEFEATVRAHPTAGPSRLLAGIPTADGLGPSVANISALLLNRRRINYQRSKVIPPAISTRDQHFEAALNKLRAQNPDWTIAVHWTQQARVITLQSAWMRERCLKDRVETEAVNGIVTDGAHNFFKGHNQLLFVSSAFEPQFLKCWVPVAMSYSDGASGDHHGFHFRQLMEGIGWQCNLEKRPVKEEMFANMVDFSDAQRNGFLNAHDDFWASQTDNKRSPAEIRKAGEGLVKGCRRHFEDQINRIKRISRIVHPSQQTTFSNYAHSLLHAKNVAEFQEIGRAFMGSFPLAAPWISWWMRQAHASMLFPAERTMDVDLWNSLPETNNPAESVHNRVYSMLGRNNALWHGMTGLIRSSEIFEIQYREAQREHRYSSPFPGCLTRMLLDGTPIYYGKDPQDWKKIADIYGYSKHSRHKPAVSDGPLDGRPPDTAQQLLGDAQPGGKKSSKVAQLLNAQLPASQPLSWILHQVIDTHIAIAQLPNHPDDAQDRLFRSRNSLRQQLVDSPVISGLTSPSMIYTPFASVGLLTKTSILTDFRRRGFSLFRTYVVDVRQCSGDQTDDHGQTHLQVGTPRWGGPVQLSASDFARHDGKLAKWFRSVLNHKELHSCLCWRQLDGETICDGLCALHSYIISIPRILVVELAASQFWHIPASLPPLGTTLAAAGVRYDLVGLIYSNSVLAAQTGSTVHFISRYALPDQRVFDHDGLSNGGWAVHSSSTTFKRMMTGASTKAQNVPPGYTLHTVVYHLAGGEQAQRVFRQ</sequence>
<feature type="non-terminal residue" evidence="2">
    <location>
        <position position="1"/>
    </location>
</feature>
<evidence type="ECO:0000256" key="1">
    <source>
        <dbReference type="SAM" id="MobiDB-lite"/>
    </source>
</evidence>
<dbReference type="AlphaFoldDB" id="A0AAD7AXQ9"/>
<dbReference type="GO" id="GO:0003677">
    <property type="term" value="F:DNA binding"/>
    <property type="evidence" value="ECO:0007669"/>
    <property type="project" value="InterPro"/>
</dbReference>
<feature type="non-terminal residue" evidence="2">
    <location>
        <position position="894"/>
    </location>
</feature>
<protein>
    <submittedName>
        <fullName evidence="2">Uncharacterized protein</fullName>
    </submittedName>
</protein>
<keyword evidence="3" id="KW-1185">Reference proteome</keyword>
<organism evidence="2 3">
    <name type="scientific">Roridomyces roridus</name>
    <dbReference type="NCBI Taxonomy" id="1738132"/>
    <lineage>
        <taxon>Eukaryota</taxon>
        <taxon>Fungi</taxon>
        <taxon>Dikarya</taxon>
        <taxon>Basidiomycota</taxon>
        <taxon>Agaricomycotina</taxon>
        <taxon>Agaricomycetes</taxon>
        <taxon>Agaricomycetidae</taxon>
        <taxon>Agaricales</taxon>
        <taxon>Marasmiineae</taxon>
        <taxon>Mycenaceae</taxon>
        <taxon>Roridomyces</taxon>
    </lineage>
</organism>